<protein>
    <submittedName>
        <fullName evidence="1">Uncharacterized protein</fullName>
    </submittedName>
</protein>
<evidence type="ECO:0000313" key="1">
    <source>
        <dbReference type="EMBL" id="TLC98771.1"/>
    </source>
</evidence>
<gene>
    <name evidence="1" type="ORF">DSM106044_04522</name>
</gene>
<dbReference type="AlphaFoldDB" id="A0A4U8Q216"/>
<name>A0A4U8Q216_9FIRM</name>
<dbReference type="RefSeq" id="WP_027296286.1">
    <property type="nucleotide sequence ID" value="NZ_CABMJZ010000022.1"/>
</dbReference>
<organism evidence="1 2">
    <name type="scientific">Robinsoniella peoriensis</name>
    <dbReference type="NCBI Taxonomy" id="180332"/>
    <lineage>
        <taxon>Bacteria</taxon>
        <taxon>Bacillati</taxon>
        <taxon>Bacillota</taxon>
        <taxon>Clostridia</taxon>
        <taxon>Lachnospirales</taxon>
        <taxon>Lachnospiraceae</taxon>
        <taxon>Robinsoniella</taxon>
    </lineage>
</organism>
<proteinExistence type="predicted"/>
<comment type="caution">
    <text evidence="1">The sequence shown here is derived from an EMBL/GenBank/DDBJ whole genome shotgun (WGS) entry which is preliminary data.</text>
</comment>
<dbReference type="InterPro" id="IPR043740">
    <property type="entry name" value="DUF5685"/>
</dbReference>
<sequence>MFGYVTIYKPELKVKDYYKYKAYYCGLCRTLKENFGFRGQMTLTYDMTFVVILLTSLYEHKMKNSKYHCVVHPVKKMDMLQNDFTEYAAEMNVILSYYHFIDDWEDEKSMAGLAGSKLLGKSVKSIISKYPDKCKTIQRCLKKLQEYEKKQITDMDAVAGSFGELMGELLVYRKDQWEDRLRKMGFFLGKFIYIMDAYEDVKKDIEKGNYNPLIPLQGKENYEAVCEQMLNMMMGECSREFELLPCLWDVDILKNILYVGVWTKYDKIQKEMKEGKEQKNGK</sequence>
<accession>A0A4U8Q216</accession>
<keyword evidence="2" id="KW-1185">Reference proteome</keyword>
<reference evidence="1 2" key="1">
    <citation type="journal article" date="2019" name="Anaerobe">
        <title>Detection of Robinsoniella peoriensis in multiple bone samples of a trauma patient.</title>
        <authorList>
            <person name="Schrottner P."/>
            <person name="Hartwich K."/>
            <person name="Bunk B."/>
            <person name="Schober I."/>
            <person name="Helbig S."/>
            <person name="Rudolph W.W."/>
            <person name="Gunzer F."/>
        </authorList>
    </citation>
    <scope>NUCLEOTIDE SEQUENCE [LARGE SCALE GENOMIC DNA]</scope>
    <source>
        <strain evidence="1 2">DSM 106044</strain>
    </source>
</reference>
<dbReference type="Proteomes" id="UP000306509">
    <property type="component" value="Unassembled WGS sequence"/>
</dbReference>
<dbReference type="Pfam" id="PF18937">
    <property type="entry name" value="DUF5685"/>
    <property type="match status" value="1"/>
</dbReference>
<dbReference type="OrthoDB" id="1722540at2"/>
<dbReference type="EMBL" id="QGQD01000086">
    <property type="protein sequence ID" value="TLC98771.1"/>
    <property type="molecule type" value="Genomic_DNA"/>
</dbReference>
<dbReference type="STRING" id="180332.GCA_000797495_05058"/>
<evidence type="ECO:0000313" key="2">
    <source>
        <dbReference type="Proteomes" id="UP000306509"/>
    </source>
</evidence>